<dbReference type="PRINTS" id="PR00344">
    <property type="entry name" value="BCTRLSENSOR"/>
</dbReference>
<dbReference type="OrthoDB" id="9764438at2"/>
<dbReference type="STRING" id="40754.THII_2972"/>
<dbReference type="SUPFAM" id="SSF55874">
    <property type="entry name" value="ATPase domain of HSP90 chaperone/DNA topoisomerase II/histidine kinase"/>
    <property type="match status" value="1"/>
</dbReference>
<feature type="domain" description="Histidine kinase" evidence="5">
    <location>
        <begin position="1"/>
        <end position="76"/>
    </location>
</feature>
<evidence type="ECO:0000313" key="7">
    <source>
        <dbReference type="Proteomes" id="UP000031623"/>
    </source>
</evidence>
<dbReference type="KEGG" id="tig:THII_2972"/>
<gene>
    <name evidence="6" type="ORF">THII_2972</name>
</gene>
<evidence type="ECO:0000256" key="3">
    <source>
        <dbReference type="ARBA" id="ARBA00022679"/>
    </source>
</evidence>
<evidence type="ECO:0000259" key="5">
    <source>
        <dbReference type="PROSITE" id="PS50109"/>
    </source>
</evidence>
<dbReference type="InterPro" id="IPR036890">
    <property type="entry name" value="HATPase_C_sf"/>
</dbReference>
<reference evidence="6 7" key="1">
    <citation type="journal article" date="2014" name="ISME J.">
        <title>Ecophysiology of Thioploca ingrica as revealed by the complete genome sequence supplemented with proteomic evidence.</title>
        <authorList>
            <person name="Kojima H."/>
            <person name="Ogura Y."/>
            <person name="Yamamoto N."/>
            <person name="Togashi T."/>
            <person name="Mori H."/>
            <person name="Watanabe T."/>
            <person name="Nemoto F."/>
            <person name="Kurokawa K."/>
            <person name="Hayashi T."/>
            <person name="Fukui M."/>
        </authorList>
    </citation>
    <scope>NUCLEOTIDE SEQUENCE [LARGE SCALE GENOMIC DNA]</scope>
</reference>
<dbReference type="Pfam" id="PF02518">
    <property type="entry name" value="HATPase_c"/>
    <property type="match status" value="1"/>
</dbReference>
<organism evidence="6 7">
    <name type="scientific">Thioploca ingrica</name>
    <dbReference type="NCBI Taxonomy" id="40754"/>
    <lineage>
        <taxon>Bacteria</taxon>
        <taxon>Pseudomonadati</taxon>
        <taxon>Pseudomonadota</taxon>
        <taxon>Gammaproteobacteria</taxon>
        <taxon>Thiotrichales</taxon>
        <taxon>Thiotrichaceae</taxon>
        <taxon>Thioploca</taxon>
    </lineage>
</organism>
<comment type="catalytic activity">
    <reaction evidence="1">
        <text>ATP + protein L-histidine = ADP + protein N-phospho-L-histidine.</text>
        <dbReference type="EC" id="2.7.13.3"/>
    </reaction>
</comment>
<dbReference type="AlphaFoldDB" id="A0A090AIQ0"/>
<dbReference type="PROSITE" id="PS50109">
    <property type="entry name" value="HIS_KIN"/>
    <property type="match status" value="1"/>
</dbReference>
<dbReference type="Proteomes" id="UP000031623">
    <property type="component" value="Chromosome"/>
</dbReference>
<protein>
    <recommendedName>
        <fullName evidence="2">histidine kinase</fullName>
        <ecNumber evidence="2">2.7.13.3</ecNumber>
    </recommendedName>
</protein>
<dbReference type="HOGENOM" id="CLU_000445_89_31_6"/>
<dbReference type="InterPro" id="IPR005467">
    <property type="entry name" value="His_kinase_dom"/>
</dbReference>
<keyword evidence="3" id="KW-0808">Transferase</keyword>
<dbReference type="PANTHER" id="PTHR43047">
    <property type="entry name" value="TWO-COMPONENT HISTIDINE PROTEIN KINASE"/>
    <property type="match status" value="1"/>
</dbReference>
<evidence type="ECO:0000256" key="2">
    <source>
        <dbReference type="ARBA" id="ARBA00012438"/>
    </source>
</evidence>
<dbReference type="SMART" id="SM00387">
    <property type="entry name" value="HATPase_c"/>
    <property type="match status" value="1"/>
</dbReference>
<accession>A0A090AIQ0</accession>
<name>A0A090AIQ0_9GAMM</name>
<dbReference type="InterPro" id="IPR003594">
    <property type="entry name" value="HATPase_dom"/>
</dbReference>
<evidence type="ECO:0000256" key="4">
    <source>
        <dbReference type="ARBA" id="ARBA00022777"/>
    </source>
</evidence>
<evidence type="ECO:0000313" key="6">
    <source>
        <dbReference type="EMBL" id="BAP57269.1"/>
    </source>
</evidence>
<keyword evidence="7" id="KW-1185">Reference proteome</keyword>
<dbReference type="GO" id="GO:0004673">
    <property type="term" value="F:protein histidine kinase activity"/>
    <property type="evidence" value="ECO:0007669"/>
    <property type="project" value="UniProtKB-EC"/>
</dbReference>
<keyword evidence="4 6" id="KW-0418">Kinase</keyword>
<dbReference type="Gene3D" id="3.30.565.10">
    <property type="entry name" value="Histidine kinase-like ATPase, C-terminal domain"/>
    <property type="match status" value="1"/>
</dbReference>
<proteinExistence type="predicted"/>
<evidence type="ECO:0000256" key="1">
    <source>
        <dbReference type="ARBA" id="ARBA00000085"/>
    </source>
</evidence>
<dbReference type="InterPro" id="IPR004358">
    <property type="entry name" value="Sig_transdc_His_kin-like_C"/>
</dbReference>
<sequence>MLIGVRDQGIGFPPEQIEHLFQPFTQANDSATRRYGGTGLGLTITKEFCELMGGFIHMSSHVGQGSTVTLRIPLKIKL</sequence>
<dbReference type="EC" id="2.7.13.3" evidence="2"/>
<dbReference type="EMBL" id="AP014633">
    <property type="protein sequence ID" value="BAP57269.1"/>
    <property type="molecule type" value="Genomic_DNA"/>
</dbReference>